<dbReference type="SUPFAM" id="SSF54001">
    <property type="entry name" value="Cysteine proteinases"/>
    <property type="match status" value="1"/>
</dbReference>
<dbReference type="Pfam" id="PF01841">
    <property type="entry name" value="Transglut_core"/>
    <property type="match status" value="1"/>
</dbReference>
<dbReference type="InterPro" id="IPR002931">
    <property type="entry name" value="Transglutaminase-like"/>
</dbReference>
<dbReference type="EMBL" id="ARYI01000011">
    <property type="protein sequence ID" value="KCZ91488.1"/>
    <property type="molecule type" value="Genomic_DNA"/>
</dbReference>
<name>A0A059FLZ6_9PROT</name>
<dbReference type="InterPro" id="IPR013589">
    <property type="entry name" value="Bac_transglu_N"/>
</dbReference>
<dbReference type="SMART" id="SM00460">
    <property type="entry name" value="TGc"/>
    <property type="match status" value="1"/>
</dbReference>
<accession>A0A059FLZ6</accession>
<dbReference type="InterPro" id="IPR038765">
    <property type="entry name" value="Papain-like_cys_pep_sf"/>
</dbReference>
<organism evidence="2 3">
    <name type="scientific">Hyphomonas hirschiana VP5</name>
    <dbReference type="NCBI Taxonomy" id="1280951"/>
    <lineage>
        <taxon>Bacteria</taxon>
        <taxon>Pseudomonadati</taxon>
        <taxon>Pseudomonadota</taxon>
        <taxon>Alphaproteobacteria</taxon>
        <taxon>Hyphomonadales</taxon>
        <taxon>Hyphomonadaceae</taxon>
        <taxon>Hyphomonas</taxon>
    </lineage>
</organism>
<gene>
    <name evidence="2" type="ORF">HHI_12889</name>
</gene>
<keyword evidence="3" id="KW-1185">Reference proteome</keyword>
<proteinExistence type="predicted"/>
<evidence type="ECO:0000313" key="3">
    <source>
        <dbReference type="Proteomes" id="UP000025061"/>
    </source>
</evidence>
<evidence type="ECO:0000313" key="2">
    <source>
        <dbReference type="EMBL" id="KCZ91488.1"/>
    </source>
</evidence>
<dbReference type="Gene3D" id="3.10.620.30">
    <property type="match status" value="1"/>
</dbReference>
<comment type="caution">
    <text evidence="2">The sequence shown here is derived from an EMBL/GenBank/DDBJ whole genome shotgun (WGS) entry which is preliminary data.</text>
</comment>
<dbReference type="OrthoDB" id="9804023at2"/>
<evidence type="ECO:0000259" key="1">
    <source>
        <dbReference type="SMART" id="SM00460"/>
    </source>
</evidence>
<dbReference type="Proteomes" id="UP000025061">
    <property type="component" value="Unassembled WGS sequence"/>
</dbReference>
<dbReference type="Pfam" id="PF08379">
    <property type="entry name" value="Bact_transglu_N"/>
    <property type="match status" value="1"/>
</dbReference>
<dbReference type="PANTHER" id="PTHR33490">
    <property type="entry name" value="BLR5614 PROTEIN-RELATED"/>
    <property type="match status" value="1"/>
</dbReference>
<dbReference type="RefSeq" id="WP_011647658.1">
    <property type="nucleotide sequence ID" value="NZ_ARYI01000011.1"/>
</dbReference>
<protein>
    <submittedName>
        <fullName evidence="2">Transglutaminase family protein</fullName>
    </submittedName>
</protein>
<sequence length="267" mass="29304">MLLRILHRTRSVYDNPVGYGLLQLRMTPKPRPSQQVLKWKTTIEGGKVEAEFDDQHTNHVHLVSIEPGHSEVTITCEGEVDVRDTAGVVGPHSGFAPLWLFRRATPLTRPGPHIRRLAKAVPDASIGDIPRLHALAEIIRGAVTYETGRTDADTKAEEAVEAGHGVCQDHAHIFIAAARLLGYPARYAGGYLMMNDRVEQEAGHAWAEIHVAGLGWVGFDISNAISPDERYVRVATGLDYAETSPVSGMRFGASTESMDVMIQVQQQ</sequence>
<feature type="domain" description="Transglutaminase-like" evidence="1">
    <location>
        <begin position="159"/>
        <end position="223"/>
    </location>
</feature>
<reference evidence="2 3" key="1">
    <citation type="submission" date="2013-04" db="EMBL/GenBank/DDBJ databases">
        <title>Hyphomonas hirschiana VP5 Genome Sequencing.</title>
        <authorList>
            <person name="Lai Q."/>
            <person name="Shao Z."/>
        </authorList>
    </citation>
    <scope>NUCLEOTIDE SEQUENCE [LARGE SCALE GENOMIC DNA]</scope>
    <source>
        <strain evidence="2 3">VP5</strain>
    </source>
</reference>
<dbReference type="AlphaFoldDB" id="A0A059FLZ6"/>
<dbReference type="PATRIC" id="fig|1280951.3.peg.2599"/>
<dbReference type="PANTHER" id="PTHR33490:SF6">
    <property type="entry name" value="SLL1049 PROTEIN"/>
    <property type="match status" value="1"/>
</dbReference>